<dbReference type="KEGG" id="huw:FPZ11_02485"/>
<dbReference type="GO" id="GO:0022857">
    <property type="term" value="F:transmembrane transporter activity"/>
    <property type="evidence" value="ECO:0007669"/>
    <property type="project" value="InterPro"/>
</dbReference>
<dbReference type="AlphaFoldDB" id="A0A5B8LZ72"/>
<evidence type="ECO:0000256" key="2">
    <source>
        <dbReference type="ARBA" id="ARBA00022475"/>
    </source>
</evidence>
<keyword evidence="4 6" id="KW-1133">Transmembrane helix</keyword>
<feature type="transmembrane region" description="Helical" evidence="6">
    <location>
        <begin position="70"/>
        <end position="89"/>
    </location>
</feature>
<comment type="subcellular location">
    <subcellularLocation>
        <location evidence="1">Cell membrane</location>
        <topology evidence="1">Multi-pass membrane protein</topology>
    </subcellularLocation>
</comment>
<accession>A0A5B8LZ72</accession>
<dbReference type="EMBL" id="CP042305">
    <property type="protein sequence ID" value="QDZ13808.1"/>
    <property type="molecule type" value="Genomic_DNA"/>
</dbReference>
<dbReference type="Pfam" id="PF07690">
    <property type="entry name" value="MFS_1"/>
    <property type="match status" value="1"/>
</dbReference>
<dbReference type="PANTHER" id="PTHR23513">
    <property type="entry name" value="INTEGRAL MEMBRANE EFFLUX PROTEIN-RELATED"/>
    <property type="match status" value="1"/>
</dbReference>
<feature type="transmembrane region" description="Helical" evidence="6">
    <location>
        <begin position="251"/>
        <end position="272"/>
    </location>
</feature>
<sequence length="502" mass="52276">MTGPSTPDASSDAAPPAAESLVAAPSLNRYPAFLTLWAGETVSEFGATLSGLAIPVLAITMLGATEWQVGVLNAAQQAAFLVIGLPVGAWVDRMRKRRVMIAADLVRAVALALIPALWMLGALQIWHVYVIAVVVGGATVFFDVGYQSFVPVLVRSDQIGGANARLQATAQISQVAGPAAAGGLLALLTAPFVLACTAIGYIVSFLCLLFVPDRETRPDRTEGRSLWREIGEGLGFIWGQRLIWRITMTTAAANFTGAITVTLLSVLVLRSLGLTPAVYGLLMSCASVGGILGAVAAPWLTRRIGEGTIIPVAAVVGSVAGLFIPLASVLPGAAIPLLIVGEFANTFAALVYNIAQVSFRQRVCPPRLLGRMNASIRCIVWGVMPLGALLAGALGQLIGIPATMWIGGVLGLAYCTIVVFSPLRGDAHTPVGAGSTRRGLGGQNLRVKGNGLRMRMSSSSGNTMYGRLKARNTAGFGVRSAAEPKNSTPKIGMPVSEMIIVA</sequence>
<protein>
    <submittedName>
        <fullName evidence="7">MFS transporter</fullName>
    </submittedName>
</protein>
<dbReference type="GO" id="GO:0005886">
    <property type="term" value="C:plasma membrane"/>
    <property type="evidence" value="ECO:0007669"/>
    <property type="project" value="UniProtKB-SubCell"/>
</dbReference>
<dbReference type="SUPFAM" id="SSF103473">
    <property type="entry name" value="MFS general substrate transporter"/>
    <property type="match status" value="1"/>
</dbReference>
<evidence type="ECO:0000256" key="4">
    <source>
        <dbReference type="ARBA" id="ARBA00022989"/>
    </source>
</evidence>
<dbReference type="InterPro" id="IPR036259">
    <property type="entry name" value="MFS_trans_sf"/>
</dbReference>
<feature type="transmembrane region" description="Helical" evidence="6">
    <location>
        <begin position="307"/>
        <end position="327"/>
    </location>
</feature>
<keyword evidence="8" id="KW-1185">Reference proteome</keyword>
<dbReference type="CDD" id="cd06173">
    <property type="entry name" value="MFS_MefA_like"/>
    <property type="match status" value="1"/>
</dbReference>
<feature type="transmembrane region" description="Helical" evidence="6">
    <location>
        <begin position="333"/>
        <end position="355"/>
    </location>
</feature>
<evidence type="ECO:0000313" key="8">
    <source>
        <dbReference type="Proteomes" id="UP000320216"/>
    </source>
</evidence>
<dbReference type="InterPro" id="IPR011701">
    <property type="entry name" value="MFS"/>
</dbReference>
<evidence type="ECO:0000256" key="5">
    <source>
        <dbReference type="ARBA" id="ARBA00023136"/>
    </source>
</evidence>
<feature type="transmembrane region" description="Helical" evidence="6">
    <location>
        <begin position="376"/>
        <end position="398"/>
    </location>
</feature>
<dbReference type="Proteomes" id="UP000320216">
    <property type="component" value="Chromosome"/>
</dbReference>
<feature type="transmembrane region" description="Helical" evidence="6">
    <location>
        <begin position="404"/>
        <end position="423"/>
    </location>
</feature>
<name>A0A5B8LZ72_9MICO</name>
<keyword evidence="2" id="KW-1003">Cell membrane</keyword>
<keyword evidence="3 6" id="KW-0812">Transmembrane</keyword>
<feature type="transmembrane region" description="Helical" evidence="6">
    <location>
        <begin position="45"/>
        <end position="64"/>
    </location>
</feature>
<feature type="transmembrane region" description="Helical" evidence="6">
    <location>
        <begin position="192"/>
        <end position="211"/>
    </location>
</feature>
<gene>
    <name evidence="7" type="ORF">FPZ11_02485</name>
</gene>
<organism evidence="7 8">
    <name type="scientific">Humibacter ginsenosidimutans</name>
    <dbReference type="NCBI Taxonomy" id="2599293"/>
    <lineage>
        <taxon>Bacteria</taxon>
        <taxon>Bacillati</taxon>
        <taxon>Actinomycetota</taxon>
        <taxon>Actinomycetes</taxon>
        <taxon>Micrococcales</taxon>
        <taxon>Microbacteriaceae</taxon>
        <taxon>Humibacter</taxon>
    </lineage>
</organism>
<dbReference type="PANTHER" id="PTHR23513:SF6">
    <property type="entry name" value="MAJOR FACILITATOR SUPERFAMILY ASSOCIATED DOMAIN-CONTAINING PROTEIN"/>
    <property type="match status" value="1"/>
</dbReference>
<evidence type="ECO:0000256" key="1">
    <source>
        <dbReference type="ARBA" id="ARBA00004651"/>
    </source>
</evidence>
<dbReference type="Gene3D" id="1.20.1250.20">
    <property type="entry name" value="MFS general substrate transporter like domains"/>
    <property type="match status" value="1"/>
</dbReference>
<feature type="transmembrane region" description="Helical" evidence="6">
    <location>
        <begin position="278"/>
        <end position="300"/>
    </location>
</feature>
<proteinExistence type="predicted"/>
<evidence type="ECO:0000256" key="6">
    <source>
        <dbReference type="SAM" id="Phobius"/>
    </source>
</evidence>
<evidence type="ECO:0000313" key="7">
    <source>
        <dbReference type="EMBL" id="QDZ13808.1"/>
    </source>
</evidence>
<evidence type="ECO:0000256" key="3">
    <source>
        <dbReference type="ARBA" id="ARBA00022692"/>
    </source>
</evidence>
<reference evidence="7 8" key="1">
    <citation type="submission" date="2019-07" db="EMBL/GenBank/DDBJ databases">
        <title>Full genome sequence of Humibacter sp. WJ7-1.</title>
        <authorList>
            <person name="Im W.-T."/>
        </authorList>
    </citation>
    <scope>NUCLEOTIDE SEQUENCE [LARGE SCALE GENOMIC DNA]</scope>
    <source>
        <strain evidence="7 8">WJ7-1</strain>
    </source>
</reference>
<feature type="transmembrane region" description="Helical" evidence="6">
    <location>
        <begin position="101"/>
        <end position="120"/>
    </location>
</feature>
<dbReference type="OrthoDB" id="9815525at2"/>
<feature type="transmembrane region" description="Helical" evidence="6">
    <location>
        <begin position="126"/>
        <end position="146"/>
    </location>
</feature>
<keyword evidence="5 6" id="KW-0472">Membrane</keyword>